<comment type="caution">
    <text evidence="6">The sequence shown here is derived from an EMBL/GenBank/DDBJ whole genome shotgun (WGS) entry which is preliminary data.</text>
</comment>
<keyword evidence="7" id="KW-1185">Reference proteome</keyword>
<dbReference type="PANTHER" id="PTHR40394">
    <property type="entry name" value="LIPOPROTEIN-RELATED"/>
    <property type="match status" value="1"/>
</dbReference>
<evidence type="ECO:0000256" key="1">
    <source>
        <dbReference type="ARBA" id="ARBA00022617"/>
    </source>
</evidence>
<dbReference type="PROSITE" id="PS51007">
    <property type="entry name" value="CYTC"/>
    <property type="match status" value="1"/>
</dbReference>
<dbReference type="Gene3D" id="1.10.760.10">
    <property type="entry name" value="Cytochrome c-like domain"/>
    <property type="match status" value="1"/>
</dbReference>
<evidence type="ECO:0000259" key="5">
    <source>
        <dbReference type="PROSITE" id="PS51007"/>
    </source>
</evidence>
<dbReference type="GO" id="GO:0009055">
    <property type="term" value="F:electron transfer activity"/>
    <property type="evidence" value="ECO:0007669"/>
    <property type="project" value="InterPro"/>
</dbReference>
<dbReference type="GO" id="GO:0020037">
    <property type="term" value="F:heme binding"/>
    <property type="evidence" value="ECO:0007669"/>
    <property type="project" value="InterPro"/>
</dbReference>
<dbReference type="PANTHER" id="PTHR40394:SF2">
    <property type="entry name" value="QUINOL:CYTOCHROME C OXIDOREDUCTASE MEMBRANE PROTEIN"/>
    <property type="match status" value="1"/>
</dbReference>
<sequence length="225" mass="24798">MRNLLTTGLILSVLLLAGCRGTTSDRNPIHPNPNMDWQPKYQAQEKNTFFADEAAMRKPVAGTVARGLLKEDPIFYTGRTEAGDYVERLPIETTRDLLERGKERYEIFCAVCHGKSGDGNGVIMVGGPQGKGYGYTPAPSYHVDRLRQVSDGYLYDVIANGIRNMPGYAQQIPVRDRWAIVAYIKALQLSQNATREDLTSEQIARIQSGRSANIDGSRSGASSSQ</sequence>
<protein>
    <submittedName>
        <fullName evidence="6">Quinol:cytochrome C oxidoreductase</fullName>
    </submittedName>
</protein>
<dbReference type="OrthoDB" id="9796771at2"/>
<feature type="domain" description="Cytochrome c" evidence="5">
    <location>
        <begin position="96"/>
        <end position="188"/>
    </location>
</feature>
<dbReference type="InterPro" id="IPR009056">
    <property type="entry name" value="Cyt_c-like_dom"/>
</dbReference>
<dbReference type="RefSeq" id="WP_098074540.1">
    <property type="nucleotide sequence ID" value="NZ_PDEQ01000002.1"/>
</dbReference>
<dbReference type="SUPFAM" id="SSF46626">
    <property type="entry name" value="Cytochrome c"/>
    <property type="match status" value="1"/>
</dbReference>
<reference evidence="6 7" key="1">
    <citation type="submission" date="2017-10" db="EMBL/GenBank/DDBJ databases">
        <title>Draft genome of Longibacter Salinarum.</title>
        <authorList>
            <person name="Goh K.M."/>
            <person name="Shamsir M.S."/>
            <person name="Lim S.W."/>
        </authorList>
    </citation>
    <scope>NUCLEOTIDE SEQUENCE [LARGE SCALE GENOMIC DNA]</scope>
    <source>
        <strain evidence="6 7">KCTC 52045</strain>
    </source>
</reference>
<evidence type="ECO:0000256" key="4">
    <source>
        <dbReference type="PROSITE-ProRule" id="PRU00433"/>
    </source>
</evidence>
<evidence type="ECO:0000313" key="6">
    <source>
        <dbReference type="EMBL" id="PEN14358.1"/>
    </source>
</evidence>
<keyword evidence="1 4" id="KW-0349">Heme</keyword>
<dbReference type="AlphaFoldDB" id="A0A2A8D130"/>
<dbReference type="InterPro" id="IPR036909">
    <property type="entry name" value="Cyt_c-like_dom_sf"/>
</dbReference>
<keyword evidence="3 4" id="KW-0408">Iron</keyword>
<dbReference type="PROSITE" id="PS51257">
    <property type="entry name" value="PROKAR_LIPOPROTEIN"/>
    <property type="match status" value="1"/>
</dbReference>
<name>A0A2A8D130_9BACT</name>
<keyword evidence="2 4" id="KW-0479">Metal-binding</keyword>
<evidence type="ECO:0000256" key="3">
    <source>
        <dbReference type="ARBA" id="ARBA00023004"/>
    </source>
</evidence>
<evidence type="ECO:0000313" key="7">
    <source>
        <dbReference type="Proteomes" id="UP000220102"/>
    </source>
</evidence>
<evidence type="ECO:0000256" key="2">
    <source>
        <dbReference type="ARBA" id="ARBA00022723"/>
    </source>
</evidence>
<gene>
    <name evidence="6" type="ORF">CRI94_04810</name>
</gene>
<dbReference type="EMBL" id="PDEQ01000002">
    <property type="protein sequence ID" value="PEN14358.1"/>
    <property type="molecule type" value="Genomic_DNA"/>
</dbReference>
<dbReference type="Pfam" id="PF13442">
    <property type="entry name" value="Cytochrome_CBB3"/>
    <property type="match status" value="1"/>
</dbReference>
<dbReference type="GO" id="GO:0046872">
    <property type="term" value="F:metal ion binding"/>
    <property type="evidence" value="ECO:0007669"/>
    <property type="project" value="UniProtKB-KW"/>
</dbReference>
<organism evidence="6 7">
    <name type="scientific">Longibacter salinarum</name>
    <dbReference type="NCBI Taxonomy" id="1850348"/>
    <lineage>
        <taxon>Bacteria</taxon>
        <taxon>Pseudomonadati</taxon>
        <taxon>Rhodothermota</taxon>
        <taxon>Rhodothermia</taxon>
        <taxon>Rhodothermales</taxon>
        <taxon>Salisaetaceae</taxon>
        <taxon>Longibacter</taxon>
    </lineage>
</organism>
<proteinExistence type="predicted"/>
<dbReference type="Proteomes" id="UP000220102">
    <property type="component" value="Unassembled WGS sequence"/>
</dbReference>
<accession>A0A2A8D130</accession>